<proteinExistence type="predicted"/>
<dbReference type="EMBL" id="JBANRG010000001">
    <property type="protein sequence ID" value="KAK7472024.1"/>
    <property type="molecule type" value="Genomic_DNA"/>
</dbReference>
<organism evidence="1 2">
    <name type="scientific">Marasmiellus scandens</name>
    <dbReference type="NCBI Taxonomy" id="2682957"/>
    <lineage>
        <taxon>Eukaryota</taxon>
        <taxon>Fungi</taxon>
        <taxon>Dikarya</taxon>
        <taxon>Basidiomycota</taxon>
        <taxon>Agaricomycotina</taxon>
        <taxon>Agaricomycetes</taxon>
        <taxon>Agaricomycetidae</taxon>
        <taxon>Agaricales</taxon>
        <taxon>Marasmiineae</taxon>
        <taxon>Omphalotaceae</taxon>
        <taxon>Marasmiellus</taxon>
    </lineage>
</organism>
<sequence>MNTDTVWKMVDDTDNRIEYTGDWRPSFGDDIIEGVGVTLNNGGSSIIGPVFNNTVHSILTAGTSLKFRFNGM</sequence>
<evidence type="ECO:0000313" key="1">
    <source>
        <dbReference type="EMBL" id="KAK7472024.1"/>
    </source>
</evidence>
<accession>A0ABR1K5Y7</accession>
<evidence type="ECO:0000313" key="2">
    <source>
        <dbReference type="Proteomes" id="UP001498398"/>
    </source>
</evidence>
<reference evidence="1 2" key="1">
    <citation type="submission" date="2024-01" db="EMBL/GenBank/DDBJ databases">
        <title>A draft genome for the cacao thread blight pathogen Marasmiellus scandens.</title>
        <authorList>
            <person name="Baruah I.K."/>
            <person name="Leung J."/>
            <person name="Bukari Y."/>
            <person name="Amoako-Attah I."/>
            <person name="Meinhardt L.W."/>
            <person name="Bailey B.A."/>
            <person name="Cohen S.P."/>
        </authorList>
    </citation>
    <scope>NUCLEOTIDE SEQUENCE [LARGE SCALE GENOMIC DNA]</scope>
    <source>
        <strain evidence="1 2">GH-19</strain>
    </source>
</reference>
<keyword evidence="2" id="KW-1185">Reference proteome</keyword>
<comment type="caution">
    <text evidence="1">The sequence shown here is derived from an EMBL/GenBank/DDBJ whole genome shotgun (WGS) entry which is preliminary data.</text>
</comment>
<name>A0ABR1K5Y7_9AGAR</name>
<gene>
    <name evidence="1" type="ORF">VKT23_000134</name>
</gene>
<protein>
    <submittedName>
        <fullName evidence="1">Uncharacterized protein</fullName>
    </submittedName>
</protein>
<dbReference type="Proteomes" id="UP001498398">
    <property type="component" value="Unassembled WGS sequence"/>
</dbReference>